<gene>
    <name evidence="3" type="ORF">FIV42_01350</name>
</gene>
<dbReference type="AlphaFoldDB" id="A0A4Y6PMA1"/>
<dbReference type="PANTHER" id="PTHR38113:SF2">
    <property type="entry name" value="DUF2293 DOMAIN-CONTAINING PROTEIN"/>
    <property type="match status" value="1"/>
</dbReference>
<dbReference type="EMBL" id="CP041186">
    <property type="protein sequence ID" value="QDG49428.1"/>
    <property type="molecule type" value="Genomic_DNA"/>
</dbReference>
<feature type="region of interest" description="Disordered" evidence="1">
    <location>
        <begin position="80"/>
        <end position="105"/>
    </location>
</feature>
<evidence type="ECO:0000259" key="2">
    <source>
        <dbReference type="Pfam" id="PF10056"/>
    </source>
</evidence>
<protein>
    <submittedName>
        <fullName evidence="3">DUF2293 domain-containing protein</fullName>
    </submittedName>
</protein>
<evidence type="ECO:0000313" key="3">
    <source>
        <dbReference type="EMBL" id="QDG49428.1"/>
    </source>
</evidence>
<accession>A0A4Y6PMA1</accession>
<evidence type="ECO:0000256" key="1">
    <source>
        <dbReference type="SAM" id="MobiDB-lite"/>
    </source>
</evidence>
<feature type="domain" description="DUF2293" evidence="2">
    <location>
        <begin position="121"/>
        <end position="207"/>
    </location>
</feature>
<dbReference type="PANTHER" id="PTHR38113">
    <property type="match status" value="1"/>
</dbReference>
<proteinExistence type="predicted"/>
<sequence length="225" mass="26299">MSDKSRIVSPFPRHGYVRNEEGRRTKVPEGWALLEPGDATITRRVKEAGPSWTVQEKKGRRTYSKGVWAPAETIERVKREVEQMRSTPEYRRRREADKKRREEEQRAYKRRFRQAVLDFLAFDDEYAELAQQLADAVTEHAVPVGSGTVARTKRIPLPRRAEAAVIAWMRHQTTAYDTMTIARVKGRRREVRRKLAERSRKLLERYRRGEPLDADDCPLQKALDA</sequence>
<keyword evidence="4" id="KW-1185">Reference proteome</keyword>
<dbReference type="OrthoDB" id="258268at2"/>
<dbReference type="RefSeq" id="WP_141195926.1">
    <property type="nucleotide sequence ID" value="NZ_CP041186.1"/>
</dbReference>
<accession>A0A5B8Y4H0</accession>
<organism evidence="3 4">
    <name type="scientific">Persicimonas caeni</name>
    <dbReference type="NCBI Taxonomy" id="2292766"/>
    <lineage>
        <taxon>Bacteria</taxon>
        <taxon>Deltaproteobacteria</taxon>
        <taxon>Bradymonadales</taxon>
        <taxon>Bradymonadaceae</taxon>
        <taxon>Persicimonas</taxon>
    </lineage>
</organism>
<evidence type="ECO:0000313" key="4">
    <source>
        <dbReference type="Proteomes" id="UP000315995"/>
    </source>
</evidence>
<dbReference type="InterPro" id="IPR018744">
    <property type="entry name" value="DUF2293"/>
</dbReference>
<name>A0A4Y6PMA1_PERCE</name>
<dbReference type="Pfam" id="PF10056">
    <property type="entry name" value="DUF2293"/>
    <property type="match status" value="1"/>
</dbReference>
<dbReference type="Proteomes" id="UP000315995">
    <property type="component" value="Chromosome"/>
</dbReference>
<reference evidence="3 4" key="1">
    <citation type="submission" date="2019-06" db="EMBL/GenBank/DDBJ databases">
        <title>Persicimonas caeni gen. nov., sp. nov., a predatory bacterium isolated from solar saltern.</title>
        <authorList>
            <person name="Wang S."/>
        </authorList>
    </citation>
    <scope>NUCLEOTIDE SEQUENCE [LARGE SCALE GENOMIC DNA]</scope>
    <source>
        <strain evidence="3 4">YN101</strain>
    </source>
</reference>